<dbReference type="GeneID" id="25729779"/>
<protein>
    <submittedName>
        <fullName evidence="2">Uncharacterized protein</fullName>
    </submittedName>
</protein>
<feature type="chain" id="PRO_5002247285" evidence="1">
    <location>
        <begin position="23"/>
        <end position="107"/>
    </location>
</feature>
<evidence type="ECO:0000256" key="1">
    <source>
        <dbReference type="SAM" id="SignalP"/>
    </source>
</evidence>
<organism evidence="2 3">
    <name type="scientific">Monoraphidium neglectum</name>
    <dbReference type="NCBI Taxonomy" id="145388"/>
    <lineage>
        <taxon>Eukaryota</taxon>
        <taxon>Viridiplantae</taxon>
        <taxon>Chlorophyta</taxon>
        <taxon>core chlorophytes</taxon>
        <taxon>Chlorophyceae</taxon>
        <taxon>CS clade</taxon>
        <taxon>Sphaeropleales</taxon>
        <taxon>Selenastraceae</taxon>
        <taxon>Monoraphidium</taxon>
    </lineage>
</organism>
<evidence type="ECO:0000313" key="2">
    <source>
        <dbReference type="EMBL" id="KIY95544.1"/>
    </source>
</evidence>
<dbReference type="AlphaFoldDB" id="A0A0D2LVF6"/>
<sequence length="107" mass="11245">MAISRAFGLAAAVLLLAAVATAAPTAEVDEKATIEAAKAKDHKSEVKCIAKQEVPLFAPGSGALYCPQGENNSTGCQLMSNGVDNVLRHAGSNLQQKVKFDCYKHIM</sequence>
<feature type="signal peptide" evidence="1">
    <location>
        <begin position="1"/>
        <end position="22"/>
    </location>
</feature>
<dbReference type="Proteomes" id="UP000054498">
    <property type="component" value="Unassembled WGS sequence"/>
</dbReference>
<feature type="non-terminal residue" evidence="2">
    <location>
        <position position="107"/>
    </location>
</feature>
<keyword evidence="3" id="KW-1185">Reference proteome</keyword>
<evidence type="ECO:0000313" key="3">
    <source>
        <dbReference type="Proteomes" id="UP000054498"/>
    </source>
</evidence>
<accession>A0A0D2LVF6</accession>
<dbReference type="RefSeq" id="XP_013894564.1">
    <property type="nucleotide sequence ID" value="XM_014039110.1"/>
</dbReference>
<name>A0A0D2LVF6_9CHLO</name>
<keyword evidence="1" id="KW-0732">Signal</keyword>
<gene>
    <name evidence="2" type="ORF">MNEG_12419</name>
</gene>
<reference evidence="2 3" key="1">
    <citation type="journal article" date="2013" name="BMC Genomics">
        <title>Reconstruction of the lipid metabolism for the microalga Monoraphidium neglectum from its genome sequence reveals characteristics suitable for biofuel production.</title>
        <authorList>
            <person name="Bogen C."/>
            <person name="Al-Dilaimi A."/>
            <person name="Albersmeier A."/>
            <person name="Wichmann J."/>
            <person name="Grundmann M."/>
            <person name="Rupp O."/>
            <person name="Lauersen K.J."/>
            <person name="Blifernez-Klassen O."/>
            <person name="Kalinowski J."/>
            <person name="Goesmann A."/>
            <person name="Mussgnug J.H."/>
            <person name="Kruse O."/>
        </authorList>
    </citation>
    <scope>NUCLEOTIDE SEQUENCE [LARGE SCALE GENOMIC DNA]</scope>
    <source>
        <strain evidence="2 3">SAG 48.87</strain>
    </source>
</reference>
<dbReference type="EMBL" id="KK103454">
    <property type="protein sequence ID" value="KIY95544.1"/>
    <property type="molecule type" value="Genomic_DNA"/>
</dbReference>
<proteinExistence type="predicted"/>
<dbReference type="KEGG" id="mng:MNEG_12419"/>